<dbReference type="GO" id="GO:1990573">
    <property type="term" value="P:potassium ion import across plasma membrane"/>
    <property type="evidence" value="ECO:0007669"/>
    <property type="project" value="TreeGrafter"/>
</dbReference>
<evidence type="ECO:0000256" key="11">
    <source>
        <dbReference type="SAM" id="Phobius"/>
    </source>
</evidence>
<evidence type="ECO:0000256" key="5">
    <source>
        <dbReference type="ARBA" id="ARBA00022882"/>
    </source>
</evidence>
<dbReference type="InterPro" id="IPR014756">
    <property type="entry name" value="Ig_E-set"/>
</dbReference>
<dbReference type="SUPFAM" id="SSF81324">
    <property type="entry name" value="Voltage-gated potassium channels"/>
    <property type="match status" value="1"/>
</dbReference>
<name>A0A965ZL88_9SPHI</name>
<evidence type="ECO:0000259" key="12">
    <source>
        <dbReference type="Pfam" id="PF07885"/>
    </source>
</evidence>
<keyword evidence="10" id="KW-0407">Ion channel</keyword>
<evidence type="ECO:0000256" key="7">
    <source>
        <dbReference type="ARBA" id="ARBA00022989"/>
    </source>
</evidence>
<dbReference type="Pfam" id="PF07885">
    <property type="entry name" value="Ion_trans_2"/>
    <property type="match status" value="1"/>
</dbReference>
<dbReference type="InterPro" id="IPR013099">
    <property type="entry name" value="K_chnl_dom"/>
</dbReference>
<evidence type="ECO:0000256" key="3">
    <source>
        <dbReference type="ARBA" id="ARBA00022538"/>
    </source>
</evidence>
<evidence type="ECO:0000256" key="9">
    <source>
        <dbReference type="ARBA" id="ARBA00023136"/>
    </source>
</evidence>
<sequence length="318" mass="35635">MAIKKQAVNPEDDLGFGNQAVRQRIINRNGSINVKRLGIPFFSTTNTYHRLITMRWPAFWLTVLVAYIVVNVFFASIYLSIGIGNLHGTNDNNVSNPFLNAFFFSAQTLSTVGYGHISPAGVIANWVAAFESMIGLLAFAMATGLLYGRFSRPSAKFVFSDNMLIAPYALTGGRGLMFRLANMRLNVLLDLAIEMTFSFNEVVDGKTIRRFYTLPLERSKVSILTLSWTVVHPLTEDSPLYNITPEDMKNSMATFNILVQAFDDTFSQTVHSRTSYQYDEIVWGAKFTPAFFHDEAGLVHLHLGKISDFEQADLPEIS</sequence>
<dbReference type="GO" id="GO:0034765">
    <property type="term" value="P:regulation of monoatomic ion transmembrane transport"/>
    <property type="evidence" value="ECO:0007669"/>
    <property type="project" value="TreeGrafter"/>
</dbReference>
<feature type="domain" description="Inward rectifier potassium channel C-terminal" evidence="13">
    <location>
        <begin position="159"/>
        <end position="315"/>
    </location>
</feature>
<feature type="transmembrane region" description="Helical" evidence="11">
    <location>
        <begin position="123"/>
        <end position="147"/>
    </location>
</feature>
<dbReference type="Gene3D" id="2.60.40.1400">
    <property type="entry name" value="G protein-activated inward rectifier potassium channel 1"/>
    <property type="match status" value="1"/>
</dbReference>
<organism evidence="14 15">
    <name type="scientific">Mucilaginibacter agri</name>
    <dbReference type="NCBI Taxonomy" id="2695265"/>
    <lineage>
        <taxon>Bacteria</taxon>
        <taxon>Pseudomonadati</taxon>
        <taxon>Bacteroidota</taxon>
        <taxon>Sphingobacteriia</taxon>
        <taxon>Sphingobacteriales</taxon>
        <taxon>Sphingobacteriaceae</taxon>
        <taxon>Mucilaginibacter</taxon>
    </lineage>
</organism>
<gene>
    <name evidence="14" type="ORF">GSY63_20445</name>
</gene>
<keyword evidence="4 11" id="KW-0812">Transmembrane</keyword>
<evidence type="ECO:0000313" key="14">
    <source>
        <dbReference type="EMBL" id="NCD71746.1"/>
    </source>
</evidence>
<reference evidence="14" key="1">
    <citation type="submission" date="2020-01" db="EMBL/GenBank/DDBJ databases">
        <authorList>
            <person name="Seo Y.L."/>
        </authorList>
    </citation>
    <scope>NUCLEOTIDE SEQUENCE</scope>
    <source>
        <strain evidence="14">R11</strain>
    </source>
</reference>
<keyword evidence="15" id="KW-1185">Reference proteome</keyword>
<dbReference type="Pfam" id="PF17655">
    <property type="entry name" value="IRK_C"/>
    <property type="match status" value="1"/>
</dbReference>
<dbReference type="PANTHER" id="PTHR11767">
    <property type="entry name" value="INWARD RECTIFIER POTASSIUM CHANNEL"/>
    <property type="match status" value="1"/>
</dbReference>
<dbReference type="PRINTS" id="PR01320">
    <property type="entry name" value="KIRCHANNEL"/>
</dbReference>
<keyword evidence="2" id="KW-0813">Transport</keyword>
<dbReference type="PANTHER" id="PTHR11767:SF102">
    <property type="entry name" value="INWARDLY RECTIFYING POTASSIUM CHANNEL 1, ISOFORM F"/>
    <property type="match status" value="1"/>
</dbReference>
<evidence type="ECO:0000256" key="4">
    <source>
        <dbReference type="ARBA" id="ARBA00022692"/>
    </source>
</evidence>
<protein>
    <submittedName>
        <fullName evidence="14">Ion transporter</fullName>
    </submittedName>
</protein>
<keyword evidence="5" id="KW-0851">Voltage-gated channel</keyword>
<dbReference type="InterPro" id="IPR041647">
    <property type="entry name" value="IRK_C"/>
</dbReference>
<evidence type="ECO:0000256" key="2">
    <source>
        <dbReference type="ARBA" id="ARBA00022448"/>
    </source>
</evidence>
<evidence type="ECO:0000313" key="15">
    <source>
        <dbReference type="Proteomes" id="UP000638732"/>
    </source>
</evidence>
<feature type="transmembrane region" description="Helical" evidence="11">
    <location>
        <begin position="58"/>
        <end position="86"/>
    </location>
</feature>
<feature type="domain" description="Potassium channel" evidence="12">
    <location>
        <begin position="69"/>
        <end position="146"/>
    </location>
</feature>
<proteinExistence type="predicted"/>
<keyword evidence="9 11" id="KW-0472">Membrane</keyword>
<dbReference type="GO" id="GO:0034702">
    <property type="term" value="C:monoatomic ion channel complex"/>
    <property type="evidence" value="ECO:0007669"/>
    <property type="project" value="UniProtKB-KW"/>
</dbReference>
<comment type="caution">
    <text evidence="14">The sequence shown here is derived from an EMBL/GenBank/DDBJ whole genome shotgun (WGS) entry which is preliminary data.</text>
</comment>
<keyword evidence="6" id="KW-0630">Potassium</keyword>
<dbReference type="GO" id="GO:0005242">
    <property type="term" value="F:inward rectifier potassium channel activity"/>
    <property type="evidence" value="ECO:0007669"/>
    <property type="project" value="InterPro"/>
</dbReference>
<keyword evidence="7 11" id="KW-1133">Transmembrane helix</keyword>
<reference evidence="14" key="2">
    <citation type="submission" date="2020-10" db="EMBL/GenBank/DDBJ databases">
        <title>Mucilaginibacter sp. nov., isolated from soil.</title>
        <authorList>
            <person name="Jeon C.O."/>
        </authorList>
    </citation>
    <scope>NUCLEOTIDE SEQUENCE</scope>
    <source>
        <strain evidence="14">R11</strain>
    </source>
</reference>
<evidence type="ECO:0000259" key="13">
    <source>
        <dbReference type="Pfam" id="PF17655"/>
    </source>
</evidence>
<dbReference type="SUPFAM" id="SSF81296">
    <property type="entry name" value="E set domains"/>
    <property type="match status" value="1"/>
</dbReference>
<evidence type="ECO:0000256" key="6">
    <source>
        <dbReference type="ARBA" id="ARBA00022958"/>
    </source>
</evidence>
<dbReference type="Gene3D" id="1.10.287.70">
    <property type="match status" value="1"/>
</dbReference>
<dbReference type="InterPro" id="IPR016449">
    <property type="entry name" value="K_chnl_inward-rec_Kir"/>
</dbReference>
<comment type="subcellular location">
    <subcellularLocation>
        <location evidence="1">Membrane</location>
        <topology evidence="1">Multi-pass membrane protein</topology>
    </subcellularLocation>
</comment>
<dbReference type="InterPro" id="IPR013518">
    <property type="entry name" value="K_chnl_inward-rec_Kir_cyto"/>
</dbReference>
<accession>A0A965ZL88</accession>
<dbReference type="RefSeq" id="WP_166587727.1">
    <property type="nucleotide sequence ID" value="NZ_WWEO01000045.1"/>
</dbReference>
<evidence type="ECO:0000256" key="1">
    <source>
        <dbReference type="ARBA" id="ARBA00004141"/>
    </source>
</evidence>
<dbReference type="EMBL" id="WWEO01000045">
    <property type="protein sequence ID" value="NCD71746.1"/>
    <property type="molecule type" value="Genomic_DNA"/>
</dbReference>
<evidence type="ECO:0000256" key="8">
    <source>
        <dbReference type="ARBA" id="ARBA00023065"/>
    </source>
</evidence>
<keyword evidence="8" id="KW-0406">Ion transport</keyword>
<dbReference type="Proteomes" id="UP000638732">
    <property type="component" value="Unassembled WGS sequence"/>
</dbReference>
<keyword evidence="3" id="KW-0633">Potassium transport</keyword>
<dbReference type="GO" id="GO:0005886">
    <property type="term" value="C:plasma membrane"/>
    <property type="evidence" value="ECO:0007669"/>
    <property type="project" value="TreeGrafter"/>
</dbReference>
<dbReference type="AlphaFoldDB" id="A0A965ZL88"/>
<evidence type="ECO:0000256" key="10">
    <source>
        <dbReference type="ARBA" id="ARBA00023303"/>
    </source>
</evidence>